<evidence type="ECO:0000313" key="2">
    <source>
        <dbReference type="EMBL" id="AKU95646.1"/>
    </source>
</evidence>
<dbReference type="AlphaFoldDB" id="A0A0K1PQI1"/>
<name>A0A0K1PQI1_9BACT</name>
<evidence type="ECO:0000256" key="1">
    <source>
        <dbReference type="SAM" id="MobiDB-lite"/>
    </source>
</evidence>
<feature type="region of interest" description="Disordered" evidence="1">
    <location>
        <begin position="37"/>
        <end position="69"/>
    </location>
</feature>
<dbReference type="Proteomes" id="UP000064967">
    <property type="component" value="Chromosome"/>
</dbReference>
<protein>
    <submittedName>
        <fullName evidence="2">Uncharacterized protein</fullName>
    </submittedName>
</protein>
<sequence>MEKIAALLIALAWAESTRRSSRTRWAVTAVRGLYQIGGHGDLSDPRKASRTAKGRRKDHSEAWSAPGIP</sequence>
<organism evidence="2 3">
    <name type="scientific">Labilithrix luteola</name>
    <dbReference type="NCBI Taxonomy" id="1391654"/>
    <lineage>
        <taxon>Bacteria</taxon>
        <taxon>Pseudomonadati</taxon>
        <taxon>Myxococcota</taxon>
        <taxon>Polyangia</taxon>
        <taxon>Polyangiales</taxon>
        <taxon>Labilitrichaceae</taxon>
        <taxon>Labilithrix</taxon>
    </lineage>
</organism>
<evidence type="ECO:0000313" key="3">
    <source>
        <dbReference type="Proteomes" id="UP000064967"/>
    </source>
</evidence>
<accession>A0A0K1PQI1</accession>
<gene>
    <name evidence="2" type="ORF">AKJ09_02310</name>
</gene>
<keyword evidence="3" id="KW-1185">Reference proteome</keyword>
<dbReference type="EMBL" id="CP012333">
    <property type="protein sequence ID" value="AKU95646.1"/>
    <property type="molecule type" value="Genomic_DNA"/>
</dbReference>
<dbReference type="KEGG" id="llu:AKJ09_02310"/>
<proteinExistence type="predicted"/>
<reference evidence="2 3" key="1">
    <citation type="submission" date="2015-08" db="EMBL/GenBank/DDBJ databases">
        <authorList>
            <person name="Babu N.S."/>
            <person name="Beckwith C.J."/>
            <person name="Beseler K.G."/>
            <person name="Brison A."/>
            <person name="Carone J.V."/>
            <person name="Caskin T.P."/>
            <person name="Diamond M."/>
            <person name="Durham M.E."/>
            <person name="Foxe J.M."/>
            <person name="Go M."/>
            <person name="Henderson B.A."/>
            <person name="Jones I.B."/>
            <person name="McGettigan J.A."/>
            <person name="Micheletti S.J."/>
            <person name="Nasrallah M.E."/>
            <person name="Ortiz D."/>
            <person name="Piller C.R."/>
            <person name="Privatt S.R."/>
            <person name="Schneider S.L."/>
            <person name="Sharp S."/>
            <person name="Smith T.C."/>
            <person name="Stanton J.D."/>
            <person name="Ullery H.E."/>
            <person name="Wilson R.J."/>
            <person name="Serrano M.G."/>
            <person name="Buck G."/>
            <person name="Lee V."/>
            <person name="Wang Y."/>
            <person name="Carvalho R."/>
            <person name="Voegtly L."/>
            <person name="Shi R."/>
            <person name="Duckworth R."/>
            <person name="Johnson A."/>
            <person name="Loviza R."/>
            <person name="Walstead R."/>
            <person name="Shah Z."/>
            <person name="Kiflezghi M."/>
            <person name="Wade K."/>
            <person name="Ball S.L."/>
            <person name="Bradley K.W."/>
            <person name="Asai D.J."/>
            <person name="Bowman C.A."/>
            <person name="Russell D.A."/>
            <person name="Pope W.H."/>
            <person name="Jacobs-Sera D."/>
            <person name="Hendrix R.W."/>
            <person name="Hatfull G.F."/>
        </authorList>
    </citation>
    <scope>NUCLEOTIDE SEQUENCE [LARGE SCALE GENOMIC DNA]</scope>
    <source>
        <strain evidence="2 3">DSM 27648</strain>
    </source>
</reference>
<feature type="compositionally biased region" description="Basic residues" evidence="1">
    <location>
        <begin position="48"/>
        <end position="57"/>
    </location>
</feature>